<dbReference type="EMBL" id="BC018003">
    <property type="protein sequence ID" value="AAH18003.1"/>
    <property type="molecule type" value="mRNA"/>
</dbReference>
<reference evidence="2" key="1">
    <citation type="submission" date="2001-12" db="EMBL/GenBank/DDBJ databases">
        <authorList>
            <person name="Strausberg R."/>
        </authorList>
    </citation>
    <scope>NUCLEOTIDE SEQUENCE</scope>
    <source>
        <tissue evidence="2">Prostate</tissue>
    </source>
</reference>
<feature type="non-terminal residue" evidence="2">
    <location>
        <position position="1"/>
    </location>
</feature>
<name>Q8WWC2_HUMAN</name>
<feature type="region of interest" description="Disordered" evidence="1">
    <location>
        <begin position="1"/>
        <end position="46"/>
    </location>
</feature>
<organism evidence="2">
    <name type="scientific">Homo sapiens</name>
    <name type="common">Human</name>
    <dbReference type="NCBI Taxonomy" id="9606"/>
    <lineage>
        <taxon>Eukaryota</taxon>
        <taxon>Metazoa</taxon>
        <taxon>Chordata</taxon>
        <taxon>Craniata</taxon>
        <taxon>Vertebrata</taxon>
        <taxon>Euteleostomi</taxon>
        <taxon>Mammalia</taxon>
        <taxon>Eutheria</taxon>
        <taxon>Euarchontoglires</taxon>
        <taxon>Primates</taxon>
        <taxon>Haplorrhini</taxon>
        <taxon>Catarrhini</taxon>
        <taxon>Hominidae</taxon>
        <taxon>Homo</taxon>
    </lineage>
</organism>
<accession>Q8WWC2</accession>
<sequence>SETHLLPRHPPPEQHWPHSKRGSLVPQAGPSRAIAPSHSKGIVDDP</sequence>
<dbReference type="AlphaFoldDB" id="Q8WWC2"/>
<evidence type="ECO:0000313" key="2">
    <source>
        <dbReference type="EMBL" id="AAH18003.1"/>
    </source>
</evidence>
<proteinExistence type="evidence at transcript level"/>
<evidence type="ECO:0000256" key="1">
    <source>
        <dbReference type="SAM" id="MobiDB-lite"/>
    </source>
</evidence>
<feature type="compositionally biased region" description="Basic and acidic residues" evidence="1">
    <location>
        <begin position="1"/>
        <end position="16"/>
    </location>
</feature>
<protein>
    <submittedName>
        <fullName evidence="2">Uncharacterized protein</fullName>
    </submittedName>
</protein>